<dbReference type="CDD" id="cd00143">
    <property type="entry name" value="PP2Cc"/>
    <property type="match status" value="1"/>
</dbReference>
<dbReference type="InterPro" id="IPR015655">
    <property type="entry name" value="PP2C"/>
</dbReference>
<dbReference type="PROSITE" id="PS50004">
    <property type="entry name" value="C2"/>
    <property type="match status" value="1"/>
</dbReference>
<protein>
    <submittedName>
        <fullName evidence="4">Uncharacterized protein</fullName>
    </submittedName>
</protein>
<feature type="compositionally biased region" description="Low complexity" evidence="1">
    <location>
        <begin position="1222"/>
        <end position="1249"/>
    </location>
</feature>
<name>A0AA36NG51_9DINO</name>
<dbReference type="SUPFAM" id="SSF49562">
    <property type="entry name" value="C2 domain (Calcium/lipid-binding domain, CaLB)"/>
    <property type="match status" value="1"/>
</dbReference>
<dbReference type="EMBL" id="CAUJNA010003436">
    <property type="protein sequence ID" value="CAJ1401961.1"/>
    <property type="molecule type" value="Genomic_DNA"/>
</dbReference>
<dbReference type="Pfam" id="PF00481">
    <property type="entry name" value="PP2C"/>
    <property type="match status" value="1"/>
</dbReference>
<dbReference type="Proteomes" id="UP001178507">
    <property type="component" value="Unassembled WGS sequence"/>
</dbReference>
<feature type="compositionally biased region" description="Low complexity" evidence="1">
    <location>
        <begin position="1192"/>
        <end position="1211"/>
    </location>
</feature>
<proteinExistence type="predicted"/>
<dbReference type="Gene3D" id="3.60.40.10">
    <property type="entry name" value="PPM-type phosphatase domain"/>
    <property type="match status" value="1"/>
</dbReference>
<evidence type="ECO:0000259" key="2">
    <source>
        <dbReference type="PROSITE" id="PS50004"/>
    </source>
</evidence>
<feature type="compositionally biased region" description="Pro residues" evidence="1">
    <location>
        <begin position="216"/>
        <end position="226"/>
    </location>
</feature>
<feature type="compositionally biased region" description="Low complexity" evidence="1">
    <location>
        <begin position="1372"/>
        <end position="1391"/>
    </location>
</feature>
<reference evidence="4" key="1">
    <citation type="submission" date="2023-08" db="EMBL/GenBank/DDBJ databases">
        <authorList>
            <person name="Chen Y."/>
            <person name="Shah S."/>
            <person name="Dougan E. K."/>
            <person name="Thang M."/>
            <person name="Chan C."/>
        </authorList>
    </citation>
    <scope>NUCLEOTIDE SEQUENCE</scope>
</reference>
<feature type="domain" description="PPM-type phosphatase" evidence="3">
    <location>
        <begin position="890"/>
        <end position="1169"/>
    </location>
</feature>
<feature type="region of interest" description="Disordered" evidence="1">
    <location>
        <begin position="1336"/>
        <end position="1391"/>
    </location>
</feature>
<dbReference type="Pfam" id="PF00168">
    <property type="entry name" value="C2"/>
    <property type="match status" value="1"/>
</dbReference>
<evidence type="ECO:0000313" key="5">
    <source>
        <dbReference type="Proteomes" id="UP001178507"/>
    </source>
</evidence>
<gene>
    <name evidence="4" type="ORF">EVOR1521_LOCUS24974</name>
</gene>
<dbReference type="SUPFAM" id="SSF81606">
    <property type="entry name" value="PP2C-like"/>
    <property type="match status" value="1"/>
</dbReference>
<dbReference type="Pfam" id="PF13240">
    <property type="entry name" value="Zn_Ribbon_1"/>
    <property type="match status" value="1"/>
</dbReference>
<feature type="region of interest" description="Disordered" evidence="1">
    <location>
        <begin position="710"/>
        <end position="803"/>
    </location>
</feature>
<feature type="compositionally biased region" description="Basic and acidic residues" evidence="1">
    <location>
        <begin position="736"/>
        <end position="774"/>
    </location>
</feature>
<dbReference type="PANTHER" id="PTHR13832:SF643">
    <property type="entry name" value="PROTEIN PHOSPHATASE 2C-RELATED"/>
    <property type="match status" value="1"/>
</dbReference>
<dbReference type="Gene3D" id="2.60.40.150">
    <property type="entry name" value="C2 domain"/>
    <property type="match status" value="1"/>
</dbReference>
<dbReference type="InterPro" id="IPR001932">
    <property type="entry name" value="PPM-type_phosphatase-like_dom"/>
</dbReference>
<dbReference type="InterPro" id="IPR036457">
    <property type="entry name" value="PPM-type-like_dom_sf"/>
</dbReference>
<organism evidence="4 5">
    <name type="scientific">Effrenium voratum</name>
    <dbReference type="NCBI Taxonomy" id="2562239"/>
    <lineage>
        <taxon>Eukaryota</taxon>
        <taxon>Sar</taxon>
        <taxon>Alveolata</taxon>
        <taxon>Dinophyceae</taxon>
        <taxon>Suessiales</taxon>
        <taxon>Symbiodiniaceae</taxon>
        <taxon>Effrenium</taxon>
    </lineage>
</organism>
<comment type="caution">
    <text evidence="4">The sequence shown here is derived from an EMBL/GenBank/DDBJ whole genome shotgun (WGS) entry which is preliminary data.</text>
</comment>
<evidence type="ECO:0000256" key="1">
    <source>
        <dbReference type="SAM" id="MobiDB-lite"/>
    </source>
</evidence>
<accession>A0AA36NG51</accession>
<dbReference type="GO" id="GO:0004722">
    <property type="term" value="F:protein serine/threonine phosphatase activity"/>
    <property type="evidence" value="ECO:0007669"/>
    <property type="project" value="InterPro"/>
</dbReference>
<feature type="compositionally biased region" description="Basic and acidic residues" evidence="1">
    <location>
        <begin position="1339"/>
        <end position="1357"/>
    </location>
</feature>
<dbReference type="SMART" id="SM00239">
    <property type="entry name" value="C2"/>
    <property type="match status" value="1"/>
</dbReference>
<evidence type="ECO:0000259" key="3">
    <source>
        <dbReference type="PROSITE" id="PS51746"/>
    </source>
</evidence>
<feature type="region of interest" description="Disordered" evidence="1">
    <location>
        <begin position="198"/>
        <end position="256"/>
    </location>
</feature>
<feature type="compositionally biased region" description="Basic residues" evidence="1">
    <location>
        <begin position="716"/>
        <end position="725"/>
    </location>
</feature>
<feature type="region of interest" description="Disordered" evidence="1">
    <location>
        <begin position="1"/>
        <end position="23"/>
    </location>
</feature>
<dbReference type="PANTHER" id="PTHR13832">
    <property type="entry name" value="PROTEIN PHOSPHATASE 2C"/>
    <property type="match status" value="1"/>
</dbReference>
<dbReference type="InterPro" id="IPR026870">
    <property type="entry name" value="Zinc_ribbon_dom"/>
</dbReference>
<dbReference type="InterPro" id="IPR000008">
    <property type="entry name" value="C2_dom"/>
</dbReference>
<evidence type="ECO:0000313" key="4">
    <source>
        <dbReference type="EMBL" id="CAJ1401961.1"/>
    </source>
</evidence>
<feature type="region of interest" description="Disordered" evidence="1">
    <location>
        <begin position="1283"/>
        <end position="1312"/>
    </location>
</feature>
<dbReference type="InterPro" id="IPR035892">
    <property type="entry name" value="C2_domain_sf"/>
</dbReference>
<feature type="region of interest" description="Disordered" evidence="1">
    <location>
        <begin position="1177"/>
        <end position="1265"/>
    </location>
</feature>
<feature type="domain" description="C2" evidence="2">
    <location>
        <begin position="397"/>
        <end position="513"/>
    </location>
</feature>
<sequence length="1391" mass="149256">MLSLPGFSSRRENASPMASGVSGGSALVSGTAQTLLPQGASMRSVGPTSAASGFGDDSPDALAQWQTMVDSGFITEHVQVRIHRLLDLPRKFEGGRPLAYRIQIADDERVLGSLSKLGGKAPAQDTKETFNLTEREGTLSVKTSSVILAMELQFDDGSSIASCSLSRMDPRSAKKNTYSFEDERSSHPVCGVELTIFEGGQDLPDPQSRSRQTGPPLAPQGPPPGFPQGVGNAAPLPNKVIPPPSFSLGATPTPEVPPPPPLGWRGETTAPPRLSRELTLQVTQLLDMPSRPAQQYVVRVLDNLGQLAASKKVGGPDGRKNIPLNWDGHLPLRTESPFLTVQVEFADGTVIGSCQIYRPDQRSKKPSQYLLADPSGTSANCGIELQVVEGAGQASPNKAKAHVGGGLEPGTRVVGRLQLRVLAAFQLRDNAAAAPAVFVKATVGQTTRRTLTVEGTRDPVWTTSNEFTFPVTAADGELELEVINSSVQRNEPLGALSLGLWNVPSGQWLQRRERLSKGGELEYAFLFEPAQVSTQVPMPEMANKVAAPPAPPSALQHLSDGPYGGLPPGFSGLPGWHGEVPPGSLQVGDLTLPPLMAGWEAAFQPRPALRSVPEPPNLRVEPRLEEHQMLFPDMYHYVGDEHDAEELWLKPPVSSKADVLFGADQDMEVLARTAERWRAPVLAPVDLDVFHDKVFPDMDVGLVLDRRREMPARESKTKHKERRHKGLPDLPVDGWMENKPKPQLKAKDSKDSKESKESKESKLNASAKESERPPLRQLEGNQTEAEAKHVSPITEARSKRRRAKLKVERELVRPEQAKDIDQQLQSLEITSLDPQLRPDAFEAQVVTCLDVEDEGKERRVWVRTPSEEPTAMEVPRDNEWLEPFQGPDICVGISSRKGKRGSMDPLPCQDCYSLTKFASEVLYVVCDGHGPFGQLAAFRVAQSLPHCWQRLGTAEPEALVLAFRGASADLVTWAEAEAIDISSSGCTCSVALRQGSEVQVAWLGDSRAMVATVSETAKVDLVTTPHNTEDVKEMQRVRNAGAKLIQVPPNSGHVRIFTPGERTPGLFATRALGDTSGQALGISWQPHICKMSFARTPGLVMLGSGGLWEILDDRAGPGSEALQLLLGPCRLQECGACLAASQFSEEVQSKWSQAADGCSDDVSCILLHWRKAAQAQGPAPLTAQTQGPEPLTAQTQGPAPLAAQAQGPEPLTAQTQGPEPLTAQTQGPAPLAAQAQGPAPLAAQAQGPARVSVGEAAGPHISLGGPRPKGISLASWAVPPVAAPGGTSERLDLDPQACLAPTPPQPSSPQSQVAPGFFCPKCGTPNKLAARFCRHCGHKRPEPKDPREPKEPREPRAKAASALERYAMASGAMARPATTTPTPQFAPVSST</sequence>
<dbReference type="PROSITE" id="PS51746">
    <property type="entry name" value="PPM_2"/>
    <property type="match status" value="1"/>
</dbReference>
<dbReference type="SMART" id="SM00332">
    <property type="entry name" value="PP2Cc"/>
    <property type="match status" value="1"/>
</dbReference>
<keyword evidence="5" id="KW-1185">Reference proteome</keyword>